<evidence type="ECO:0000259" key="3">
    <source>
        <dbReference type="Pfam" id="PF09822"/>
    </source>
</evidence>
<evidence type="ECO:0000259" key="4">
    <source>
        <dbReference type="Pfam" id="PF23357"/>
    </source>
</evidence>
<comment type="caution">
    <text evidence="5">The sequence shown here is derived from an EMBL/GenBank/DDBJ whole genome shotgun (WGS) entry which is preliminary data.</text>
</comment>
<keyword evidence="1" id="KW-0175">Coiled coil</keyword>
<dbReference type="Pfam" id="PF23357">
    <property type="entry name" value="DUF7088"/>
    <property type="match status" value="1"/>
</dbReference>
<dbReference type="InterPro" id="IPR019196">
    <property type="entry name" value="ABC_transp_unknown"/>
</dbReference>
<feature type="domain" description="ABC-type uncharacterised transport system" evidence="3">
    <location>
        <begin position="188"/>
        <end position="492"/>
    </location>
</feature>
<keyword evidence="2" id="KW-0472">Membrane</keyword>
<dbReference type="Proteomes" id="UP000588068">
    <property type="component" value="Unassembled WGS sequence"/>
</dbReference>
<dbReference type="Gene3D" id="3.40.30.10">
    <property type="entry name" value="Glutaredoxin"/>
    <property type="match status" value="1"/>
</dbReference>
<evidence type="ECO:0000256" key="2">
    <source>
        <dbReference type="SAM" id="Phobius"/>
    </source>
</evidence>
<proteinExistence type="predicted"/>
<dbReference type="EMBL" id="JACHHZ010000001">
    <property type="protein sequence ID" value="MBB6091446.1"/>
    <property type="molecule type" value="Genomic_DNA"/>
</dbReference>
<sequence>MTSSHSQLSATAKGHKIYGVGALVALAVLFIGLTILLTFLLRGARLDLTESKLYSIAPGSERILESLKEPVNLYFFFSQDASRESPPLRAYAQRVRELLEEMAQRSKGKLRLTVIDPQPFSEDEDRATEYGLQAVPLGAGGESLYFGLAGTNSTDGHEIIPFFQPDKEEFLEYDVASMIHRLDHPQRAKIGLLSSLPVDASFDPSSGGMRPGWASISQLRELFDVQTVATDSASIAPDIDTLLVVHPRDLGPKTLYAIDQFVMRGGKLIAFMDPQSENDPQAAQMAQMGGMMGNRSSTLGPLLDAWGVSYDPGQVLGDRELGLTVALQAGQTPSQHIAIIGFNRDSMDSKDVVTSALDSINVMTGGVLRKKDDAEIEFEPLIQSSTNAALVPTAKVAFLPDSDALLDGFKATGERYALAARIHGKLKSAFADGTPEGAAPGESLKETAQDANVILVADTDILADPLWVRSQNVFGQRVAVAWANNGDFLANALDNLSGSSDLISIRGRQSFFRPFTKVEDLRRRADDRLRSTEQELDRELRDTEQKLTQLQAGRANQGDLELTAEQEAELTRFQQERVRIRKQLRDVRRSLDVEIEGLGTKLKAINIALIPILIAVAAIALAITRRRKLQAGRAAAHTG</sequence>
<gene>
    <name evidence="5" type="ORF">HNQ60_000292</name>
</gene>
<evidence type="ECO:0000256" key="1">
    <source>
        <dbReference type="SAM" id="Coils"/>
    </source>
</evidence>
<feature type="transmembrane region" description="Helical" evidence="2">
    <location>
        <begin position="604"/>
        <end position="623"/>
    </location>
</feature>
<dbReference type="RefSeq" id="WP_184329245.1">
    <property type="nucleotide sequence ID" value="NZ_JACHHZ010000001.1"/>
</dbReference>
<organism evidence="5 6">
    <name type="scientific">Povalibacter uvarum</name>
    <dbReference type="NCBI Taxonomy" id="732238"/>
    <lineage>
        <taxon>Bacteria</taxon>
        <taxon>Pseudomonadati</taxon>
        <taxon>Pseudomonadota</taxon>
        <taxon>Gammaproteobacteria</taxon>
        <taxon>Steroidobacterales</taxon>
        <taxon>Steroidobacteraceae</taxon>
        <taxon>Povalibacter</taxon>
    </lineage>
</organism>
<keyword evidence="6" id="KW-1185">Reference proteome</keyword>
<keyword evidence="2" id="KW-0812">Transmembrane</keyword>
<accession>A0A841HFA6</accession>
<feature type="domain" description="DUF7088" evidence="4">
    <location>
        <begin position="50"/>
        <end position="150"/>
    </location>
</feature>
<evidence type="ECO:0000313" key="5">
    <source>
        <dbReference type="EMBL" id="MBB6091446.1"/>
    </source>
</evidence>
<feature type="transmembrane region" description="Helical" evidence="2">
    <location>
        <begin position="20"/>
        <end position="41"/>
    </location>
</feature>
<protein>
    <submittedName>
        <fullName evidence="5">ABC-type uncharacterized transport system involved in gliding motility auxiliary subunit</fullName>
    </submittedName>
</protein>
<reference evidence="5 6" key="1">
    <citation type="submission" date="2020-08" db="EMBL/GenBank/DDBJ databases">
        <title>Genomic Encyclopedia of Type Strains, Phase IV (KMG-IV): sequencing the most valuable type-strain genomes for metagenomic binning, comparative biology and taxonomic classification.</title>
        <authorList>
            <person name="Goeker M."/>
        </authorList>
    </citation>
    <scope>NUCLEOTIDE SEQUENCE [LARGE SCALE GENOMIC DNA]</scope>
    <source>
        <strain evidence="5 6">DSM 26723</strain>
    </source>
</reference>
<feature type="coiled-coil region" evidence="1">
    <location>
        <begin position="522"/>
        <end position="583"/>
    </location>
</feature>
<name>A0A841HFA6_9GAMM</name>
<dbReference type="InterPro" id="IPR055396">
    <property type="entry name" value="DUF7088"/>
</dbReference>
<dbReference type="Pfam" id="PF09822">
    <property type="entry name" value="ABC_transp_aux"/>
    <property type="match status" value="1"/>
</dbReference>
<keyword evidence="2" id="KW-1133">Transmembrane helix</keyword>
<dbReference type="AlphaFoldDB" id="A0A841HFA6"/>
<evidence type="ECO:0000313" key="6">
    <source>
        <dbReference type="Proteomes" id="UP000588068"/>
    </source>
</evidence>